<accession>L8JQG8</accession>
<dbReference type="Pfam" id="PF13181">
    <property type="entry name" value="TPR_8"/>
    <property type="match status" value="2"/>
</dbReference>
<comment type="catalytic activity">
    <reaction evidence="1">
        <text>ATP + protein L-histidine = ADP + protein N-phospho-L-histidine.</text>
        <dbReference type="EC" id="2.7.13.3"/>
    </reaction>
</comment>
<reference evidence="10 11" key="1">
    <citation type="submission" date="2012-12" db="EMBL/GenBank/DDBJ databases">
        <title>Genome assembly of Fulvivirga imtechensis AK7.</title>
        <authorList>
            <person name="Nupur N."/>
            <person name="Khatri I."/>
            <person name="Kumar R."/>
            <person name="Subramanian S."/>
            <person name="Pinnaka A."/>
        </authorList>
    </citation>
    <scope>NUCLEOTIDE SEQUENCE [LARGE SCALE GENOMIC DNA]</scope>
    <source>
        <strain evidence="10 11">AK7</strain>
    </source>
</reference>
<dbReference type="CDD" id="cd00082">
    <property type="entry name" value="HisKA"/>
    <property type="match status" value="1"/>
</dbReference>
<feature type="repeat" description="TPR" evidence="6">
    <location>
        <begin position="210"/>
        <end position="243"/>
    </location>
</feature>
<keyword evidence="5" id="KW-0418">Kinase</keyword>
<dbReference type="PANTHER" id="PTHR42878:SF15">
    <property type="entry name" value="BACTERIOPHYTOCHROME"/>
    <property type="match status" value="1"/>
</dbReference>
<dbReference type="Pfam" id="PF13424">
    <property type="entry name" value="TPR_12"/>
    <property type="match status" value="2"/>
</dbReference>
<dbReference type="InterPro" id="IPR011990">
    <property type="entry name" value="TPR-like_helical_dom_sf"/>
</dbReference>
<dbReference type="PANTHER" id="PTHR42878">
    <property type="entry name" value="TWO-COMPONENT HISTIDINE KINASE"/>
    <property type="match status" value="1"/>
</dbReference>
<dbReference type="SUPFAM" id="SSF47384">
    <property type="entry name" value="Homodimeric domain of signal transducing histidine kinase"/>
    <property type="match status" value="1"/>
</dbReference>
<dbReference type="Gene3D" id="3.30.565.10">
    <property type="entry name" value="Histidine kinase-like ATPase, C-terminal domain"/>
    <property type="match status" value="1"/>
</dbReference>
<dbReference type="PROSITE" id="PS50005">
    <property type="entry name" value="TPR"/>
    <property type="match status" value="4"/>
</dbReference>
<organism evidence="10 11">
    <name type="scientific">Fulvivirga imtechensis AK7</name>
    <dbReference type="NCBI Taxonomy" id="1237149"/>
    <lineage>
        <taxon>Bacteria</taxon>
        <taxon>Pseudomonadati</taxon>
        <taxon>Bacteroidota</taxon>
        <taxon>Cytophagia</taxon>
        <taxon>Cytophagales</taxon>
        <taxon>Fulvivirgaceae</taxon>
        <taxon>Fulvivirga</taxon>
    </lineage>
</organism>
<sequence>MRSVLDRQPSANERLDTYNAIAGYLWHYDPTTAALYADSAYQLAENSDYASGRVEAYANKGIAAYTAGDYSGSAHLYSKAIDLAAQNNLPSIHIFAFYISLLKRQGSYLKALKVSDSLITALPPSHSFVKRLQLGKVDSYIELGQISEAQEVVDFLVASESFMEGKENKADLYVRFGELDGLRGDYEEGIRKLQEAIAIYLQIDDVLGAGRAYLELGMLYAAKGNYVQAREAFNQSKLYNEKVKYPFGMAEAVYQLGALYASLGEYKLATEFFFKSLDIYEHQKNRNEIGKVYYDLGWVYMKQQWYEKSEYQIKQAIDISKEIGNVNGEATGYNYLGILYFTQKKYDAALQALNRALDMKKQILDKKGIADTQFNLAELYEELDFSTRAVDLYLRSYETRKELGNLIGIAISENKLGSFYTANNQLEKAKMYLDKSRATLLKLGAKEELLKNYKYTAEYFKKVADYKSALGYNEMYASLRDTVFSATKNFQIAEMESRYALESKEREIALLNLENTSREQSLKLQEETIRNQRAIIWVISITGLLVIFLLFIMYRLLQMRNKANKELISLNKAVHEQKEEITAQAEELQEAHDQIGALNEDLEFRVRQRTHQLKEAHKELDTFFYHASHDFRKPLTTFLGLVEIARKEVKDDEALFLFEKVRETAGSLDKMVNKLRAASIIGSDDMAIEELSFQQIINEVLTENQQLINKYNASIRLNMQEVKPFKGSKYLMKVCINNLIENALLYSRPEGVSVVEVSIRNERGDVVIEVKDNGQGIEASLQPRIFDMYFRANESSEGNGLGLYITKKAVEKMGGDITFTSEYEHGSSFILHFPTGRIY</sequence>
<feature type="repeat" description="TPR" evidence="6">
    <location>
        <begin position="54"/>
        <end position="87"/>
    </location>
</feature>
<dbReference type="GO" id="GO:0000156">
    <property type="term" value="F:phosphorelay response regulator activity"/>
    <property type="evidence" value="ECO:0007669"/>
    <property type="project" value="TreeGrafter"/>
</dbReference>
<evidence type="ECO:0000256" key="5">
    <source>
        <dbReference type="ARBA" id="ARBA00022777"/>
    </source>
</evidence>
<dbReference type="InterPro" id="IPR003594">
    <property type="entry name" value="HATPase_dom"/>
</dbReference>
<evidence type="ECO:0000256" key="4">
    <source>
        <dbReference type="ARBA" id="ARBA00022679"/>
    </source>
</evidence>
<evidence type="ECO:0000256" key="1">
    <source>
        <dbReference type="ARBA" id="ARBA00000085"/>
    </source>
</evidence>
<evidence type="ECO:0000259" key="9">
    <source>
        <dbReference type="PROSITE" id="PS50109"/>
    </source>
</evidence>
<dbReference type="CDD" id="cd00075">
    <property type="entry name" value="HATPase"/>
    <property type="match status" value="1"/>
</dbReference>
<dbReference type="SMART" id="SM00387">
    <property type="entry name" value="HATPase_c"/>
    <property type="match status" value="1"/>
</dbReference>
<evidence type="ECO:0000313" key="10">
    <source>
        <dbReference type="EMBL" id="ELR70458.1"/>
    </source>
</evidence>
<dbReference type="InterPro" id="IPR003661">
    <property type="entry name" value="HisK_dim/P_dom"/>
</dbReference>
<dbReference type="Proteomes" id="UP000011135">
    <property type="component" value="Unassembled WGS sequence"/>
</dbReference>
<feature type="repeat" description="TPR" evidence="6">
    <location>
        <begin position="330"/>
        <end position="363"/>
    </location>
</feature>
<comment type="caution">
    <text evidence="10">The sequence shown here is derived from an EMBL/GenBank/DDBJ whole genome shotgun (WGS) entry which is preliminary data.</text>
</comment>
<feature type="transmembrane region" description="Helical" evidence="8">
    <location>
        <begin position="534"/>
        <end position="557"/>
    </location>
</feature>
<dbReference type="InterPro" id="IPR050351">
    <property type="entry name" value="BphY/WalK/GraS-like"/>
</dbReference>
<dbReference type="SMART" id="SM00028">
    <property type="entry name" value="TPR"/>
    <property type="match status" value="8"/>
</dbReference>
<evidence type="ECO:0000313" key="11">
    <source>
        <dbReference type="Proteomes" id="UP000011135"/>
    </source>
</evidence>
<dbReference type="InterPro" id="IPR004358">
    <property type="entry name" value="Sig_transdc_His_kin-like_C"/>
</dbReference>
<dbReference type="EC" id="2.7.13.3" evidence="2"/>
<dbReference type="EMBL" id="AMZN01000053">
    <property type="protein sequence ID" value="ELR70458.1"/>
    <property type="molecule type" value="Genomic_DNA"/>
</dbReference>
<keyword evidence="6" id="KW-0802">TPR repeat</keyword>
<dbReference type="Pfam" id="PF00512">
    <property type="entry name" value="HisKA"/>
    <property type="match status" value="1"/>
</dbReference>
<evidence type="ECO:0000256" key="8">
    <source>
        <dbReference type="SAM" id="Phobius"/>
    </source>
</evidence>
<keyword evidence="7" id="KW-0175">Coiled coil</keyword>
<dbReference type="InterPro" id="IPR005467">
    <property type="entry name" value="His_kinase_dom"/>
</dbReference>
<keyword evidence="8" id="KW-0812">Transmembrane</keyword>
<dbReference type="GO" id="GO:0030295">
    <property type="term" value="F:protein kinase activator activity"/>
    <property type="evidence" value="ECO:0007669"/>
    <property type="project" value="TreeGrafter"/>
</dbReference>
<evidence type="ECO:0000256" key="6">
    <source>
        <dbReference type="PROSITE-ProRule" id="PRU00339"/>
    </source>
</evidence>
<gene>
    <name evidence="10" type="ORF">C900_03712</name>
</gene>
<dbReference type="InterPro" id="IPR036097">
    <property type="entry name" value="HisK_dim/P_sf"/>
</dbReference>
<keyword evidence="3" id="KW-0597">Phosphoprotein</keyword>
<dbReference type="eggNOG" id="COG2205">
    <property type="taxonomic scope" value="Bacteria"/>
</dbReference>
<keyword evidence="8" id="KW-1133">Transmembrane helix</keyword>
<dbReference type="InterPro" id="IPR019734">
    <property type="entry name" value="TPR_rpt"/>
</dbReference>
<protein>
    <recommendedName>
        <fullName evidence="2">histidine kinase</fullName>
        <ecNumber evidence="2">2.7.13.3</ecNumber>
    </recommendedName>
</protein>
<dbReference type="PROSITE" id="PS50109">
    <property type="entry name" value="HIS_KIN"/>
    <property type="match status" value="1"/>
</dbReference>
<dbReference type="InterPro" id="IPR036890">
    <property type="entry name" value="HATPase_C_sf"/>
</dbReference>
<dbReference type="STRING" id="1237149.C900_03712"/>
<dbReference type="GO" id="GO:0007234">
    <property type="term" value="P:osmosensory signaling via phosphorelay pathway"/>
    <property type="evidence" value="ECO:0007669"/>
    <property type="project" value="TreeGrafter"/>
</dbReference>
<proteinExistence type="predicted"/>
<feature type="repeat" description="TPR" evidence="6">
    <location>
        <begin position="250"/>
        <end position="283"/>
    </location>
</feature>
<dbReference type="eggNOG" id="COG0457">
    <property type="taxonomic scope" value="Bacteria"/>
</dbReference>
<dbReference type="SMART" id="SM00388">
    <property type="entry name" value="HisKA"/>
    <property type="match status" value="1"/>
</dbReference>
<dbReference type="GO" id="GO:0000155">
    <property type="term" value="F:phosphorelay sensor kinase activity"/>
    <property type="evidence" value="ECO:0007669"/>
    <property type="project" value="InterPro"/>
</dbReference>
<keyword evidence="11" id="KW-1185">Reference proteome</keyword>
<dbReference type="AlphaFoldDB" id="L8JQG8"/>
<dbReference type="Gene3D" id="1.25.40.10">
    <property type="entry name" value="Tetratricopeptide repeat domain"/>
    <property type="match status" value="4"/>
</dbReference>
<evidence type="ECO:0000256" key="2">
    <source>
        <dbReference type="ARBA" id="ARBA00012438"/>
    </source>
</evidence>
<evidence type="ECO:0000256" key="7">
    <source>
        <dbReference type="SAM" id="Coils"/>
    </source>
</evidence>
<feature type="coiled-coil region" evidence="7">
    <location>
        <begin position="560"/>
        <end position="601"/>
    </location>
</feature>
<keyword evidence="4" id="KW-0808">Transferase</keyword>
<dbReference type="PRINTS" id="PR00344">
    <property type="entry name" value="BCTRLSENSOR"/>
</dbReference>
<dbReference type="Pfam" id="PF02518">
    <property type="entry name" value="HATPase_c"/>
    <property type="match status" value="1"/>
</dbReference>
<feature type="domain" description="Histidine kinase" evidence="9">
    <location>
        <begin position="626"/>
        <end position="837"/>
    </location>
</feature>
<name>L8JQG8_9BACT</name>
<dbReference type="Gene3D" id="1.10.287.130">
    <property type="match status" value="1"/>
</dbReference>
<dbReference type="SUPFAM" id="SSF55874">
    <property type="entry name" value="ATPase domain of HSP90 chaperone/DNA topoisomerase II/histidine kinase"/>
    <property type="match status" value="1"/>
</dbReference>
<evidence type="ECO:0000256" key="3">
    <source>
        <dbReference type="ARBA" id="ARBA00022553"/>
    </source>
</evidence>
<keyword evidence="8" id="KW-0472">Membrane</keyword>
<dbReference type="SUPFAM" id="SSF48452">
    <property type="entry name" value="TPR-like"/>
    <property type="match status" value="3"/>
</dbReference>